<comment type="caution">
    <text evidence="3">The sequence shown here is derived from an EMBL/GenBank/DDBJ whole genome shotgun (WGS) entry which is preliminary data.</text>
</comment>
<evidence type="ECO:0000256" key="1">
    <source>
        <dbReference type="SAM" id="MobiDB-lite"/>
    </source>
</evidence>
<feature type="region of interest" description="Disordered" evidence="1">
    <location>
        <begin position="117"/>
        <end position="143"/>
    </location>
</feature>
<protein>
    <recommendedName>
        <fullName evidence="2">PB1-like domain-containing protein</fullName>
    </recommendedName>
</protein>
<gene>
    <name evidence="3" type="ORF">KIW84_024877</name>
</gene>
<organism evidence="3 4">
    <name type="scientific">Pisum sativum</name>
    <name type="common">Garden pea</name>
    <name type="synonym">Lathyrus oleraceus</name>
    <dbReference type="NCBI Taxonomy" id="3888"/>
    <lineage>
        <taxon>Eukaryota</taxon>
        <taxon>Viridiplantae</taxon>
        <taxon>Streptophyta</taxon>
        <taxon>Embryophyta</taxon>
        <taxon>Tracheophyta</taxon>
        <taxon>Spermatophyta</taxon>
        <taxon>Magnoliopsida</taxon>
        <taxon>eudicotyledons</taxon>
        <taxon>Gunneridae</taxon>
        <taxon>Pentapetalae</taxon>
        <taxon>rosids</taxon>
        <taxon>fabids</taxon>
        <taxon>Fabales</taxon>
        <taxon>Fabaceae</taxon>
        <taxon>Papilionoideae</taxon>
        <taxon>50 kb inversion clade</taxon>
        <taxon>NPAAA clade</taxon>
        <taxon>Hologalegina</taxon>
        <taxon>IRL clade</taxon>
        <taxon>Fabeae</taxon>
        <taxon>Lathyrus</taxon>
    </lineage>
</organism>
<dbReference type="InterPro" id="IPR058594">
    <property type="entry name" value="PB1-like_dom_pln"/>
</dbReference>
<keyword evidence="4" id="KW-1185">Reference proteome</keyword>
<feature type="domain" description="PB1-like" evidence="2">
    <location>
        <begin position="6"/>
        <end position="72"/>
    </location>
</feature>
<name>A0A9D4YIY9_PEA</name>
<dbReference type="Pfam" id="PF26130">
    <property type="entry name" value="PB1-like"/>
    <property type="match status" value="1"/>
</dbReference>
<dbReference type="Gramene" id="Psat02G0487700-T1">
    <property type="protein sequence ID" value="KAI5439263.1"/>
    <property type="gene ID" value="KIW84_024877"/>
</dbReference>
<sequence length="143" mass="15723">MDDSNYGGSVSEVKCDVDKWSYFEVLGIVKELEYEESGTVIYRDPTVGLFTLSDDKGAQEIVDLCKVHKSVHLWCNGVEHMSEGEVEDINVNDNGAKNMSEGEVVDNNLDVNGVEDMSESEVGDNNVDVNGVEDMSDSDDVSF</sequence>
<reference evidence="3 4" key="1">
    <citation type="journal article" date="2022" name="Nat. Genet.">
        <title>Improved pea reference genome and pan-genome highlight genomic features and evolutionary characteristics.</title>
        <authorList>
            <person name="Yang T."/>
            <person name="Liu R."/>
            <person name="Luo Y."/>
            <person name="Hu S."/>
            <person name="Wang D."/>
            <person name="Wang C."/>
            <person name="Pandey M.K."/>
            <person name="Ge S."/>
            <person name="Xu Q."/>
            <person name="Li N."/>
            <person name="Li G."/>
            <person name="Huang Y."/>
            <person name="Saxena R.K."/>
            <person name="Ji Y."/>
            <person name="Li M."/>
            <person name="Yan X."/>
            <person name="He Y."/>
            <person name="Liu Y."/>
            <person name="Wang X."/>
            <person name="Xiang C."/>
            <person name="Varshney R.K."/>
            <person name="Ding H."/>
            <person name="Gao S."/>
            <person name="Zong X."/>
        </authorList>
    </citation>
    <scope>NUCLEOTIDE SEQUENCE [LARGE SCALE GENOMIC DNA]</scope>
    <source>
        <strain evidence="3 4">cv. Zhongwan 6</strain>
    </source>
</reference>
<evidence type="ECO:0000313" key="4">
    <source>
        <dbReference type="Proteomes" id="UP001058974"/>
    </source>
</evidence>
<proteinExistence type="predicted"/>
<dbReference type="Proteomes" id="UP001058974">
    <property type="component" value="Chromosome 2"/>
</dbReference>
<evidence type="ECO:0000259" key="2">
    <source>
        <dbReference type="Pfam" id="PF26130"/>
    </source>
</evidence>
<accession>A0A9D4YIY9</accession>
<dbReference type="EMBL" id="JAMSHJ010000002">
    <property type="protein sequence ID" value="KAI5439263.1"/>
    <property type="molecule type" value="Genomic_DNA"/>
</dbReference>
<dbReference type="AlphaFoldDB" id="A0A9D4YIY9"/>
<feature type="compositionally biased region" description="Acidic residues" evidence="1">
    <location>
        <begin position="134"/>
        <end position="143"/>
    </location>
</feature>
<evidence type="ECO:0000313" key="3">
    <source>
        <dbReference type="EMBL" id="KAI5439263.1"/>
    </source>
</evidence>
<feature type="compositionally biased region" description="Low complexity" evidence="1">
    <location>
        <begin position="123"/>
        <end position="133"/>
    </location>
</feature>